<dbReference type="PANTHER" id="PTHR31155:SF9">
    <property type="entry name" value="STEAROYL-[ACYL-CARRIER-PROTEIN] 9-DESATURASE 7, CHLOROPLASTIC"/>
    <property type="match status" value="1"/>
</dbReference>
<keyword evidence="9" id="KW-0443">Lipid metabolism</keyword>
<evidence type="ECO:0000313" key="12">
    <source>
        <dbReference type="EMBL" id="MFC4127250.1"/>
    </source>
</evidence>
<dbReference type="RefSeq" id="WP_378552525.1">
    <property type="nucleotide sequence ID" value="NZ_JBHSBA010000014.1"/>
</dbReference>
<evidence type="ECO:0000256" key="3">
    <source>
        <dbReference type="ARBA" id="ARBA00011738"/>
    </source>
</evidence>
<keyword evidence="10" id="KW-0275">Fatty acid biosynthesis</keyword>
<comment type="subunit">
    <text evidence="3">Homodimer.</text>
</comment>
<keyword evidence="6" id="KW-0276">Fatty acid metabolism</keyword>
<keyword evidence="7" id="KW-0560">Oxidoreductase</keyword>
<accession>A0ABV8LAH7</accession>
<evidence type="ECO:0000256" key="8">
    <source>
        <dbReference type="ARBA" id="ARBA00023004"/>
    </source>
</evidence>
<feature type="coiled-coil region" evidence="11">
    <location>
        <begin position="294"/>
        <end position="321"/>
    </location>
</feature>
<organism evidence="12 13">
    <name type="scientific">Nocardia rhizosphaerae</name>
    <dbReference type="NCBI Taxonomy" id="1691571"/>
    <lineage>
        <taxon>Bacteria</taxon>
        <taxon>Bacillati</taxon>
        <taxon>Actinomycetota</taxon>
        <taxon>Actinomycetes</taxon>
        <taxon>Mycobacteriales</taxon>
        <taxon>Nocardiaceae</taxon>
        <taxon>Nocardia</taxon>
    </lineage>
</organism>
<evidence type="ECO:0000256" key="10">
    <source>
        <dbReference type="ARBA" id="ARBA00023160"/>
    </source>
</evidence>
<name>A0ABV8LAH7_9NOCA</name>
<keyword evidence="13" id="KW-1185">Reference proteome</keyword>
<keyword evidence="5" id="KW-0479">Metal-binding</keyword>
<evidence type="ECO:0000256" key="9">
    <source>
        <dbReference type="ARBA" id="ARBA00023098"/>
    </source>
</evidence>
<dbReference type="SUPFAM" id="SSF47240">
    <property type="entry name" value="Ferritin-like"/>
    <property type="match status" value="1"/>
</dbReference>
<reference evidence="13" key="1">
    <citation type="journal article" date="2019" name="Int. J. Syst. Evol. Microbiol.">
        <title>The Global Catalogue of Microorganisms (GCM) 10K type strain sequencing project: providing services to taxonomists for standard genome sequencing and annotation.</title>
        <authorList>
            <consortium name="The Broad Institute Genomics Platform"/>
            <consortium name="The Broad Institute Genome Sequencing Center for Infectious Disease"/>
            <person name="Wu L."/>
            <person name="Ma J."/>
        </authorList>
    </citation>
    <scope>NUCLEOTIDE SEQUENCE [LARGE SCALE GENOMIC DNA]</scope>
    <source>
        <strain evidence="13">CGMCC 4.7204</strain>
    </source>
</reference>
<dbReference type="Gene3D" id="1.10.620.20">
    <property type="entry name" value="Ribonucleotide Reductase, subunit A"/>
    <property type="match status" value="1"/>
</dbReference>
<dbReference type="InterPro" id="IPR009078">
    <property type="entry name" value="Ferritin-like_SF"/>
</dbReference>
<dbReference type="PIRSF" id="PIRSF000346">
    <property type="entry name" value="Dlt9_acylACP_des"/>
    <property type="match status" value="1"/>
</dbReference>
<comment type="cofactor">
    <cofactor evidence="1">
        <name>Fe(2+)</name>
        <dbReference type="ChEBI" id="CHEBI:29033"/>
    </cofactor>
</comment>
<comment type="caution">
    <text evidence="12">The sequence shown here is derived from an EMBL/GenBank/DDBJ whole genome shotgun (WGS) entry which is preliminary data.</text>
</comment>
<evidence type="ECO:0000313" key="13">
    <source>
        <dbReference type="Proteomes" id="UP001595767"/>
    </source>
</evidence>
<comment type="similarity">
    <text evidence="2">Belongs to the fatty acid desaturase type 2 family.</text>
</comment>
<proteinExistence type="inferred from homology"/>
<evidence type="ECO:0000256" key="6">
    <source>
        <dbReference type="ARBA" id="ARBA00022832"/>
    </source>
</evidence>
<evidence type="ECO:0000256" key="2">
    <source>
        <dbReference type="ARBA" id="ARBA00008749"/>
    </source>
</evidence>
<sequence>MARNLTQLELLIELEPIAARNVDRHLSMAKDWHPHDYVPWDEGRNFAAMGGIDWDTEQSALGEVARAAMITNLLTEDNLPSYHREIAENFSKDGAWGTWVGRWTAEENRHGIVLRDYLVVTRGVDPVALEEARMVHMTNGYSAMAVVDAKAGEQDIRPESGAGFLYSVAYVTFQELATRVSHRNTGRVCDDPIADRMLARIAADENLHMIFYRNLCAAALDLAPDQTIEAINTIVQGFQMPGAGMPGWRRNGVLMAKHGIYDLRQHLDEVLLPVLRKWNIFERNDFGARGERVREDLAAFLDRLRADVARFEEQRDRSLARAARRAAELV</sequence>
<evidence type="ECO:0000256" key="7">
    <source>
        <dbReference type="ARBA" id="ARBA00023002"/>
    </source>
</evidence>
<evidence type="ECO:0000256" key="4">
    <source>
        <dbReference type="ARBA" id="ARBA00022516"/>
    </source>
</evidence>
<protein>
    <submittedName>
        <fullName evidence="12">Acyl-ACP desaturase</fullName>
    </submittedName>
</protein>
<dbReference type="Proteomes" id="UP001595767">
    <property type="component" value="Unassembled WGS sequence"/>
</dbReference>
<dbReference type="Pfam" id="PF03405">
    <property type="entry name" value="FA_desaturase_2"/>
    <property type="match status" value="1"/>
</dbReference>
<evidence type="ECO:0000256" key="5">
    <source>
        <dbReference type="ARBA" id="ARBA00022723"/>
    </source>
</evidence>
<dbReference type="InterPro" id="IPR005067">
    <property type="entry name" value="Fatty_acid_desaturase-2"/>
</dbReference>
<gene>
    <name evidence="12" type="ORF">ACFOW8_20170</name>
</gene>
<dbReference type="InterPro" id="IPR012348">
    <property type="entry name" value="RNR-like"/>
</dbReference>
<keyword evidence="4" id="KW-0444">Lipid biosynthesis</keyword>
<dbReference type="PANTHER" id="PTHR31155">
    <property type="entry name" value="ACYL- ACYL-CARRIER-PROTEIN DESATURASE-RELATED"/>
    <property type="match status" value="1"/>
</dbReference>
<dbReference type="EMBL" id="JBHSBA010000014">
    <property type="protein sequence ID" value="MFC4127250.1"/>
    <property type="molecule type" value="Genomic_DNA"/>
</dbReference>
<evidence type="ECO:0000256" key="11">
    <source>
        <dbReference type="SAM" id="Coils"/>
    </source>
</evidence>
<keyword evidence="11" id="KW-0175">Coiled coil</keyword>
<keyword evidence="8" id="KW-0408">Iron</keyword>
<evidence type="ECO:0000256" key="1">
    <source>
        <dbReference type="ARBA" id="ARBA00001954"/>
    </source>
</evidence>
<dbReference type="CDD" id="cd01050">
    <property type="entry name" value="Acyl_ACP_Desat"/>
    <property type="match status" value="1"/>
</dbReference>